<accession>A0AAW2KM30</accession>
<protein>
    <submittedName>
        <fullName evidence="1">Uncharacterized protein</fullName>
    </submittedName>
</protein>
<organism evidence="1">
    <name type="scientific">Sesamum angustifolium</name>
    <dbReference type="NCBI Taxonomy" id="2727405"/>
    <lineage>
        <taxon>Eukaryota</taxon>
        <taxon>Viridiplantae</taxon>
        <taxon>Streptophyta</taxon>
        <taxon>Embryophyta</taxon>
        <taxon>Tracheophyta</taxon>
        <taxon>Spermatophyta</taxon>
        <taxon>Magnoliopsida</taxon>
        <taxon>eudicotyledons</taxon>
        <taxon>Gunneridae</taxon>
        <taxon>Pentapetalae</taxon>
        <taxon>asterids</taxon>
        <taxon>lamiids</taxon>
        <taxon>Lamiales</taxon>
        <taxon>Pedaliaceae</taxon>
        <taxon>Sesamum</taxon>
    </lineage>
</organism>
<proteinExistence type="predicted"/>
<name>A0AAW2KM30_9LAMI</name>
<dbReference type="AlphaFoldDB" id="A0AAW2KM30"/>
<dbReference type="EMBL" id="JACGWK010000101">
    <property type="protein sequence ID" value="KAL0307513.1"/>
    <property type="molecule type" value="Genomic_DNA"/>
</dbReference>
<comment type="caution">
    <text evidence="1">The sequence shown here is derived from an EMBL/GenBank/DDBJ whole genome shotgun (WGS) entry which is preliminary data.</text>
</comment>
<reference evidence="1" key="2">
    <citation type="journal article" date="2024" name="Plant">
        <title>Genomic evolution and insights into agronomic trait innovations of Sesamum species.</title>
        <authorList>
            <person name="Miao H."/>
            <person name="Wang L."/>
            <person name="Qu L."/>
            <person name="Liu H."/>
            <person name="Sun Y."/>
            <person name="Le M."/>
            <person name="Wang Q."/>
            <person name="Wei S."/>
            <person name="Zheng Y."/>
            <person name="Lin W."/>
            <person name="Duan Y."/>
            <person name="Cao H."/>
            <person name="Xiong S."/>
            <person name="Wang X."/>
            <person name="Wei L."/>
            <person name="Li C."/>
            <person name="Ma Q."/>
            <person name="Ju M."/>
            <person name="Zhao R."/>
            <person name="Li G."/>
            <person name="Mu C."/>
            <person name="Tian Q."/>
            <person name="Mei H."/>
            <person name="Zhang T."/>
            <person name="Gao T."/>
            <person name="Zhang H."/>
        </authorList>
    </citation>
    <scope>NUCLEOTIDE SEQUENCE</scope>
    <source>
        <strain evidence="1">G01</strain>
    </source>
</reference>
<evidence type="ECO:0000313" key="1">
    <source>
        <dbReference type="EMBL" id="KAL0307513.1"/>
    </source>
</evidence>
<gene>
    <name evidence="1" type="ORF">Sangu_3026100</name>
</gene>
<sequence>MILSLVKKLKDLQADFLEEETYIDLILQSLSPCLDQFIINNNMNELEENLHELINILIKYKAMVEKFAPSVLVGEASISKAKDKITGLEKRKKAETSSTTVSTSSAPISPLGGVKERRRGFVSHGFRMMFAFIVVRRAIGRGSILSSSLVKALIFN</sequence>
<reference evidence="1" key="1">
    <citation type="submission" date="2020-06" db="EMBL/GenBank/DDBJ databases">
        <authorList>
            <person name="Li T."/>
            <person name="Hu X."/>
            <person name="Zhang T."/>
            <person name="Song X."/>
            <person name="Zhang H."/>
            <person name="Dai N."/>
            <person name="Sheng W."/>
            <person name="Hou X."/>
            <person name="Wei L."/>
        </authorList>
    </citation>
    <scope>NUCLEOTIDE SEQUENCE</scope>
    <source>
        <strain evidence="1">G01</strain>
        <tissue evidence="1">Leaf</tissue>
    </source>
</reference>